<gene>
    <name evidence="1" type="ORF">Lepto1489_02690</name>
</gene>
<dbReference type="EMBL" id="CP043893">
    <property type="protein sequence ID" value="QOI49488.1"/>
    <property type="molecule type" value="Genomic_DNA"/>
</dbReference>
<accession>A0AAP9WIF8</accession>
<dbReference type="AlphaFoldDB" id="A0AAP9WIF8"/>
<evidence type="ECO:0000313" key="1">
    <source>
        <dbReference type="EMBL" id="QOI49488.1"/>
    </source>
</evidence>
<name>A0AAP9WIF8_LEPIR</name>
<organism evidence="1 2">
    <name type="scientific">Leptospira interrogans serovar Bataviae</name>
    <dbReference type="NCBI Taxonomy" id="312175"/>
    <lineage>
        <taxon>Bacteria</taxon>
        <taxon>Pseudomonadati</taxon>
        <taxon>Spirochaetota</taxon>
        <taxon>Spirochaetia</taxon>
        <taxon>Leptospirales</taxon>
        <taxon>Leptospiraceae</taxon>
        <taxon>Leptospira</taxon>
    </lineage>
</organism>
<evidence type="ECO:0000313" key="2">
    <source>
        <dbReference type="Proteomes" id="UP000663255"/>
    </source>
</evidence>
<reference evidence="1" key="1">
    <citation type="submission" date="2019-09" db="EMBL/GenBank/DDBJ databases">
        <title>Comparative Genomics of Leptospira interrogans Reveals Genome Plasticity - A Common Adaptive Strategy for Survival in Various Hosts.</title>
        <authorList>
            <person name="Ramli S.R."/>
            <person name="Bunk B."/>
            <person name="Goris M."/>
            <person name="Bhuju S."/>
            <person name="Jarek M."/>
            <person name="Sproer C."/>
            <person name="Mustakim S."/>
            <person name="Strommenger B."/>
            <person name="Pessler F."/>
        </authorList>
    </citation>
    <scope>NUCLEOTIDE SEQUENCE</scope>
    <source>
        <strain evidence="1">1489</strain>
    </source>
</reference>
<proteinExistence type="predicted"/>
<dbReference type="Proteomes" id="UP000663255">
    <property type="component" value="Chromosome 1"/>
</dbReference>
<sequence length="61" mass="7103">MNTTDSIVINFYFINFSSSHILGIDPQSSDPNFFRKMNHGFLTSNSRSISSQYFLHRNRTL</sequence>
<protein>
    <submittedName>
        <fullName evidence="1">Uncharacterized protein</fullName>
    </submittedName>
</protein>